<feature type="region of interest" description="Disordered" evidence="3">
    <location>
        <begin position="1"/>
        <end position="118"/>
    </location>
</feature>
<evidence type="ECO:0000256" key="1">
    <source>
        <dbReference type="ARBA" id="ARBA00004123"/>
    </source>
</evidence>
<feature type="compositionally biased region" description="Low complexity" evidence="3">
    <location>
        <begin position="84"/>
        <end position="112"/>
    </location>
</feature>
<organism evidence="4 5">
    <name type="scientific">Macrostomum lignano</name>
    <dbReference type="NCBI Taxonomy" id="282301"/>
    <lineage>
        <taxon>Eukaryota</taxon>
        <taxon>Metazoa</taxon>
        <taxon>Spiralia</taxon>
        <taxon>Lophotrochozoa</taxon>
        <taxon>Platyhelminthes</taxon>
        <taxon>Rhabditophora</taxon>
        <taxon>Macrostomorpha</taxon>
        <taxon>Macrostomida</taxon>
        <taxon>Macrostomidae</taxon>
        <taxon>Macrostomum</taxon>
    </lineage>
</organism>
<evidence type="ECO:0008006" key="6">
    <source>
        <dbReference type="Google" id="ProtNLM"/>
    </source>
</evidence>
<dbReference type="GO" id="GO:0005634">
    <property type="term" value="C:nucleus"/>
    <property type="evidence" value="ECO:0007669"/>
    <property type="project" value="UniProtKB-SubCell"/>
</dbReference>
<dbReference type="OrthoDB" id="445357at2759"/>
<feature type="compositionally biased region" description="Polar residues" evidence="3">
    <location>
        <begin position="212"/>
        <end position="228"/>
    </location>
</feature>
<dbReference type="Proteomes" id="UP000215902">
    <property type="component" value="Unassembled WGS sequence"/>
</dbReference>
<evidence type="ECO:0000256" key="3">
    <source>
        <dbReference type="SAM" id="MobiDB-lite"/>
    </source>
</evidence>
<reference evidence="4 5" key="1">
    <citation type="submission" date="2017-06" db="EMBL/GenBank/DDBJ databases">
        <title>A platform for efficient transgenesis in Macrostomum lignano, a flatworm model organism for stem cell research.</title>
        <authorList>
            <person name="Berezikov E."/>
        </authorList>
    </citation>
    <scope>NUCLEOTIDE SEQUENCE [LARGE SCALE GENOMIC DNA]</scope>
    <source>
        <strain evidence="4">DV1</strain>
        <tissue evidence="4">Whole organism</tissue>
    </source>
</reference>
<feature type="compositionally biased region" description="Pro residues" evidence="3">
    <location>
        <begin position="991"/>
        <end position="1003"/>
    </location>
</feature>
<feature type="region of interest" description="Disordered" evidence="3">
    <location>
        <begin position="972"/>
        <end position="1090"/>
    </location>
</feature>
<dbReference type="Pfam" id="PF13671">
    <property type="entry name" value="AAA_33"/>
    <property type="match status" value="1"/>
</dbReference>
<dbReference type="Gene3D" id="2.60.120.920">
    <property type="match status" value="1"/>
</dbReference>
<dbReference type="InterPro" id="IPR027417">
    <property type="entry name" value="P-loop_NTPase"/>
</dbReference>
<keyword evidence="5" id="KW-1185">Reference proteome</keyword>
<protein>
    <recommendedName>
        <fullName evidence="6">B30.2/SPRY domain-containing protein</fullName>
    </recommendedName>
</protein>
<dbReference type="EMBL" id="NIVC01000561">
    <property type="protein sequence ID" value="PAA80896.1"/>
    <property type="molecule type" value="Genomic_DNA"/>
</dbReference>
<accession>A0A267G4H5</accession>
<dbReference type="STRING" id="282301.A0A267G4H5"/>
<sequence length="1090" mass="119400">TALATMQHWNNNNNFQNAGSWHHHQQQQQQHHQQMLQQQQQQMMQQQQMAAGAAPVAAQSQHPPSLMANMVGPASVGMNNPATPQHQHQQQRLPQQVPTAAQAAPQQPPIGANLSGAGVSPIRLAGSGGGAEGAPSHPFARGRAFNAAGPASAAAVGGGIGGAGPSVPHPVSDQPPHQHQLHQQQHQQPQQRISGMSPPQPPPQQQHQRQQYGMSSNLAESQSPTASSHYPRGLPPPCTMVRLDPVRKDFNILLDQGSSGGGGGGVSCTTLSPAECADDPNDEIEFGCYYIWGTVLGNHGVTEGRTCYEVKFADTIDTSAAPFTFSCFRAGWTLAPKFCDWLLPGGESKNTWSYSSYGAAFCEGRMNSDYGIELQPDDILSLLIDVKSMSDGNAVAEFSVEVVTGDGRQPKFYGASQQIFYKCMASDGDSKLAWFPHLALMNCSLDCNFGASPVALDDRMHAGRLILGKMPARSLQTSEYADPISSALPPKPELHLTVGLPASGKTYYARNLPYTRRRLLLGMDQLIEMTLLPERGITKNMGQEVHTRDRVNYFLYTYGSRIMFMQADEAIAMGCDVLIDQCNVSVYTRAKRARKFVESGYSVALHVLHPTPSIMNDFQSRLVTEFGLRGSETARLQLQANFTLPSPQSDQGVDIQYVRSSRSQLLNGVKKLITEARQAGYPEHSPDEIDEYFLEHCNKLGISIANPFVPSQRRLASHAEALFARLASAAEARRLQQQQQQQQNQKQSLQQATPPTVAMEQPAQAAASAPPVSLGSFSVFDKLGFDTSLLKNVLQSVSVSSASADIPALQQQQSQQQQQQQSQQQQSQQQQQQSSSSLSRFLRNATAQQQSLIQQQLQNHQQSVPPPPQQPPQQQQQQPPASSKFQPITAAKTDEDLTDNLLDVPRPKPASNILFPAYSPAVAGEATSVIERFVEICSVRESKELLSQLPSGLRAELLATCRRLLGIVADRDRDRDSSRDRDSAFGGAVPAQPPKPPQPPQPPVSQSSSFNLAAFTRNSQQQQKQQQHHQHHQHHQEASGLSGSRRSSRRSRSRSPSSSSSQRVRRQQQHHPRDSNSHYSSGSQHSYRRQ</sequence>
<comment type="caution">
    <text evidence="4">The sequence shown here is derived from an EMBL/GenBank/DDBJ whole genome shotgun (WGS) entry which is preliminary data.</text>
</comment>
<comment type="subcellular location">
    <subcellularLocation>
        <location evidence="1">Nucleus</location>
    </subcellularLocation>
</comment>
<feature type="compositionally biased region" description="Low complexity" evidence="3">
    <location>
        <begin position="26"/>
        <end position="58"/>
    </location>
</feature>
<keyword evidence="2" id="KW-0539">Nucleus</keyword>
<feature type="non-terminal residue" evidence="4">
    <location>
        <position position="1"/>
    </location>
</feature>
<feature type="compositionally biased region" description="Low complexity" evidence="3">
    <location>
        <begin position="848"/>
        <end position="863"/>
    </location>
</feature>
<feature type="compositionally biased region" description="Low complexity" evidence="3">
    <location>
        <begin position="1077"/>
        <end position="1090"/>
    </location>
</feature>
<feature type="compositionally biased region" description="Low complexity" evidence="3">
    <location>
        <begin position="734"/>
        <end position="752"/>
    </location>
</feature>
<feature type="compositionally biased region" description="Basic and acidic residues" evidence="3">
    <location>
        <begin position="972"/>
        <end position="983"/>
    </location>
</feature>
<dbReference type="PANTHER" id="PTHR45093:SF2">
    <property type="entry name" value="LISH DOMAIN-CONTAINING PROTEIN"/>
    <property type="match status" value="1"/>
</dbReference>
<dbReference type="AlphaFoldDB" id="A0A267G4H5"/>
<evidence type="ECO:0000313" key="4">
    <source>
        <dbReference type="EMBL" id="PAA80896.1"/>
    </source>
</evidence>
<proteinExistence type="predicted"/>
<dbReference type="PANTHER" id="PTHR45093">
    <property type="entry name" value="TRANSCRIPTION ACTIVATOR MSS11"/>
    <property type="match status" value="1"/>
</dbReference>
<evidence type="ECO:0000313" key="5">
    <source>
        <dbReference type="Proteomes" id="UP000215902"/>
    </source>
</evidence>
<gene>
    <name evidence="4" type="ORF">BOX15_Mlig031917g3</name>
</gene>
<feature type="compositionally biased region" description="Low complexity" evidence="3">
    <location>
        <begin position="810"/>
        <end position="837"/>
    </location>
</feature>
<feature type="compositionally biased region" description="Low complexity" evidence="3">
    <location>
        <begin position="174"/>
        <end position="191"/>
    </location>
</feature>
<name>A0A267G4H5_9PLAT</name>
<feature type="region of interest" description="Disordered" evidence="3">
    <location>
        <begin position="734"/>
        <end position="764"/>
    </location>
</feature>
<dbReference type="Gene3D" id="3.40.50.300">
    <property type="entry name" value="P-loop containing nucleotide triphosphate hydrolases"/>
    <property type="match status" value="1"/>
</dbReference>
<evidence type="ECO:0000256" key="2">
    <source>
        <dbReference type="ARBA" id="ARBA00023242"/>
    </source>
</evidence>
<feature type="region of interest" description="Disordered" evidence="3">
    <location>
        <begin position="810"/>
        <end position="885"/>
    </location>
</feature>
<feature type="region of interest" description="Disordered" evidence="3">
    <location>
        <begin position="152"/>
        <end position="241"/>
    </location>
</feature>
<dbReference type="InterPro" id="IPR043136">
    <property type="entry name" value="B30.2/SPRY_sf"/>
</dbReference>